<keyword evidence="8" id="KW-1185">Reference proteome</keyword>
<evidence type="ECO:0000256" key="1">
    <source>
        <dbReference type="ARBA" id="ARBA00004141"/>
    </source>
</evidence>
<dbReference type="AlphaFoldDB" id="A0A8S2ACH4"/>
<evidence type="ECO:0000313" key="8">
    <source>
        <dbReference type="Proteomes" id="UP000682877"/>
    </source>
</evidence>
<evidence type="ECO:0000256" key="5">
    <source>
        <dbReference type="ARBA" id="ARBA00023136"/>
    </source>
</evidence>
<feature type="transmembrane region" description="Helical" evidence="6">
    <location>
        <begin position="208"/>
        <end position="226"/>
    </location>
</feature>
<gene>
    <name evidence="7" type="ORF">AARE701A_LOCUS11594</name>
</gene>
<dbReference type="EMBL" id="LR999454">
    <property type="protein sequence ID" value="CAE6053734.1"/>
    <property type="molecule type" value="Genomic_DNA"/>
</dbReference>
<dbReference type="InterPro" id="IPR001708">
    <property type="entry name" value="YidC/ALB3/OXA1/COX18"/>
</dbReference>
<evidence type="ECO:0000313" key="7">
    <source>
        <dbReference type="EMBL" id="CAE6053734.1"/>
    </source>
</evidence>
<evidence type="ECO:0000256" key="2">
    <source>
        <dbReference type="ARBA" id="ARBA00010583"/>
    </source>
</evidence>
<dbReference type="PANTHER" id="PTHR12428:SF49">
    <property type="entry name" value="OXAA_YIDC-LIKE MEMBRANE INSERTION PROTEIN"/>
    <property type="match status" value="1"/>
</dbReference>
<name>A0A8S2ACH4_ARAAE</name>
<keyword evidence="3 6" id="KW-0812">Transmembrane</keyword>
<comment type="similarity">
    <text evidence="2">Belongs to the OXA1/ALB3/YidC (TC 2.A.9.2) family.</text>
</comment>
<feature type="transmembrane region" description="Helical" evidence="6">
    <location>
        <begin position="246"/>
        <end position="264"/>
    </location>
</feature>
<feature type="transmembrane region" description="Helical" evidence="6">
    <location>
        <begin position="276"/>
        <end position="291"/>
    </location>
</feature>
<feature type="transmembrane region" description="Helical" evidence="6">
    <location>
        <begin position="137"/>
        <end position="155"/>
    </location>
</feature>
<dbReference type="GO" id="GO:0032979">
    <property type="term" value="P:protein insertion into mitochondrial inner membrane from matrix"/>
    <property type="evidence" value="ECO:0007669"/>
    <property type="project" value="TreeGrafter"/>
</dbReference>
<proteinExistence type="inferred from homology"/>
<sequence length="364" mass="42368">MACLRSFSRRSLYPKFFSYMTSRPVVLHHHIKDFTESTFPESNPLIRSFHRQVFFEDRRKMYFVQPEGFSGVLLCRHMSSKPEELCSKIDAFGNVVEDLVSEKSVEAIDECTAAIENFSFPGDFVQYVINGIHELTGFNWLMSIVLTAFLVSVLMSPVSMRVQKQALELQILTRTIQDVERIKMVGNRETRAKYKKWEAELAKRFEDACFPFLTLLVPDAFVYFSFLSGITTMAKKVPELSTSDSLYILPLLAGFTFWFSSEINTRRTNPLSSMKRLPLFPIIFVVLQATFEYEPAMYFYMITSRIYVSTLYLMLKSNQIVKLRSILGWPDIHVNIVSEQQRIMARLISLMREFIDVVKKKDRK</sequence>
<dbReference type="GO" id="GO:0005743">
    <property type="term" value="C:mitochondrial inner membrane"/>
    <property type="evidence" value="ECO:0007669"/>
    <property type="project" value="TreeGrafter"/>
</dbReference>
<organism evidence="7 8">
    <name type="scientific">Arabidopsis arenosa</name>
    <name type="common">Sand rock-cress</name>
    <name type="synonym">Cardaminopsis arenosa</name>
    <dbReference type="NCBI Taxonomy" id="38785"/>
    <lineage>
        <taxon>Eukaryota</taxon>
        <taxon>Viridiplantae</taxon>
        <taxon>Streptophyta</taxon>
        <taxon>Embryophyta</taxon>
        <taxon>Tracheophyta</taxon>
        <taxon>Spermatophyta</taxon>
        <taxon>Magnoliopsida</taxon>
        <taxon>eudicotyledons</taxon>
        <taxon>Gunneridae</taxon>
        <taxon>Pentapetalae</taxon>
        <taxon>rosids</taxon>
        <taxon>malvids</taxon>
        <taxon>Brassicales</taxon>
        <taxon>Brassicaceae</taxon>
        <taxon>Camelineae</taxon>
        <taxon>Arabidopsis</taxon>
    </lineage>
</organism>
<evidence type="ECO:0000256" key="4">
    <source>
        <dbReference type="ARBA" id="ARBA00022989"/>
    </source>
</evidence>
<comment type="subcellular location">
    <subcellularLocation>
        <location evidence="1">Membrane</location>
        <topology evidence="1">Multi-pass membrane protein</topology>
    </subcellularLocation>
</comment>
<dbReference type="GO" id="GO:0032977">
    <property type="term" value="F:membrane insertase activity"/>
    <property type="evidence" value="ECO:0007669"/>
    <property type="project" value="InterPro"/>
</dbReference>
<keyword evidence="5 6" id="KW-0472">Membrane</keyword>
<accession>A0A8S2ACH4</accession>
<dbReference type="Proteomes" id="UP000682877">
    <property type="component" value="Chromosome 4"/>
</dbReference>
<keyword evidence="4 6" id="KW-1133">Transmembrane helix</keyword>
<evidence type="ECO:0000256" key="6">
    <source>
        <dbReference type="SAM" id="Phobius"/>
    </source>
</evidence>
<feature type="transmembrane region" description="Helical" evidence="6">
    <location>
        <begin position="297"/>
        <end position="315"/>
    </location>
</feature>
<reference evidence="7" key="1">
    <citation type="submission" date="2021-01" db="EMBL/GenBank/DDBJ databases">
        <authorList>
            <person name="Bezrukov I."/>
        </authorList>
    </citation>
    <scope>NUCLEOTIDE SEQUENCE</scope>
</reference>
<dbReference type="PANTHER" id="PTHR12428">
    <property type="entry name" value="OXA1"/>
    <property type="match status" value="1"/>
</dbReference>
<protein>
    <submittedName>
        <fullName evidence="7">Uncharacterized protein</fullName>
    </submittedName>
</protein>
<evidence type="ECO:0000256" key="3">
    <source>
        <dbReference type="ARBA" id="ARBA00022692"/>
    </source>
</evidence>